<organism evidence="2 3">
    <name type="scientific">Candidatus Gottesmanbacteria bacterium GW2011_GWA2_43_14</name>
    <dbReference type="NCBI Taxonomy" id="1618443"/>
    <lineage>
        <taxon>Bacteria</taxon>
        <taxon>Candidatus Gottesmaniibacteriota</taxon>
    </lineage>
</organism>
<dbReference type="STRING" id="1618443.UV73_C0008G0049"/>
<comment type="caution">
    <text evidence="2">The sequence shown here is derived from an EMBL/GenBank/DDBJ whole genome shotgun (WGS) entry which is preliminary data.</text>
</comment>
<keyword evidence="1" id="KW-1133">Transmembrane helix</keyword>
<evidence type="ECO:0000256" key="1">
    <source>
        <dbReference type="SAM" id="Phobius"/>
    </source>
</evidence>
<keyword evidence="1" id="KW-0472">Membrane</keyword>
<evidence type="ECO:0000313" key="2">
    <source>
        <dbReference type="EMBL" id="KKS97529.1"/>
    </source>
</evidence>
<dbReference type="Proteomes" id="UP000034894">
    <property type="component" value="Unassembled WGS sequence"/>
</dbReference>
<name>A0A0G1DIK6_9BACT</name>
<keyword evidence="1" id="KW-0812">Transmembrane</keyword>
<dbReference type="EMBL" id="LCFP01000008">
    <property type="protein sequence ID" value="KKS97529.1"/>
    <property type="molecule type" value="Genomic_DNA"/>
</dbReference>
<gene>
    <name evidence="2" type="ORF">UV73_C0008G0049</name>
</gene>
<sequence>MPKAKKAKQTILADSILAQYLIIFLAALIVLAVVVYVAN</sequence>
<reference evidence="2 3" key="1">
    <citation type="journal article" date="2015" name="Nature">
        <title>rRNA introns, odd ribosomes, and small enigmatic genomes across a large radiation of phyla.</title>
        <authorList>
            <person name="Brown C.T."/>
            <person name="Hug L.A."/>
            <person name="Thomas B.C."/>
            <person name="Sharon I."/>
            <person name="Castelle C.J."/>
            <person name="Singh A."/>
            <person name="Wilkins M.J."/>
            <person name="Williams K.H."/>
            <person name="Banfield J.F."/>
        </authorList>
    </citation>
    <scope>NUCLEOTIDE SEQUENCE [LARGE SCALE GENOMIC DNA]</scope>
</reference>
<proteinExistence type="predicted"/>
<protein>
    <submittedName>
        <fullName evidence="2">Uncharacterized protein</fullName>
    </submittedName>
</protein>
<evidence type="ECO:0000313" key="3">
    <source>
        <dbReference type="Proteomes" id="UP000034894"/>
    </source>
</evidence>
<accession>A0A0G1DIK6</accession>
<feature type="transmembrane region" description="Helical" evidence="1">
    <location>
        <begin position="20"/>
        <end position="38"/>
    </location>
</feature>
<dbReference type="AlphaFoldDB" id="A0A0G1DIK6"/>